<dbReference type="InterPro" id="IPR023198">
    <property type="entry name" value="PGP-like_dom2"/>
</dbReference>
<dbReference type="InterPro" id="IPR050155">
    <property type="entry name" value="HAD-like_hydrolase_sf"/>
</dbReference>
<gene>
    <name evidence="1" type="ORF">NMU03_07645</name>
</gene>
<dbReference type="Gene3D" id="3.40.50.1000">
    <property type="entry name" value="HAD superfamily/HAD-like"/>
    <property type="match status" value="1"/>
</dbReference>
<dbReference type="Proteomes" id="UP001060112">
    <property type="component" value="Chromosome"/>
</dbReference>
<dbReference type="Pfam" id="PF13419">
    <property type="entry name" value="HAD_2"/>
    <property type="match status" value="1"/>
</dbReference>
<dbReference type="SFLD" id="SFLDG01129">
    <property type="entry name" value="C1.5:_HAD__Beta-PGM__Phosphata"/>
    <property type="match status" value="1"/>
</dbReference>
<dbReference type="RefSeq" id="WP_290142060.1">
    <property type="nucleotide sequence ID" value="NZ_CP101620.1"/>
</dbReference>
<name>A0ABY5I5J8_9FIRM</name>
<dbReference type="InterPro" id="IPR023214">
    <property type="entry name" value="HAD_sf"/>
</dbReference>
<evidence type="ECO:0000313" key="1">
    <source>
        <dbReference type="EMBL" id="UTY40632.1"/>
    </source>
</evidence>
<proteinExistence type="predicted"/>
<dbReference type="SUPFAM" id="SSF56784">
    <property type="entry name" value="HAD-like"/>
    <property type="match status" value="1"/>
</dbReference>
<dbReference type="CDD" id="cd07505">
    <property type="entry name" value="HAD_BPGM-like"/>
    <property type="match status" value="1"/>
</dbReference>
<dbReference type="InterPro" id="IPR006439">
    <property type="entry name" value="HAD-SF_hydro_IA"/>
</dbReference>
<accession>A0ABY5I5J8</accession>
<dbReference type="PANTHER" id="PTHR43434:SF3">
    <property type="entry name" value="GMP_IMP NUCLEOTIDASE YRFG"/>
    <property type="match status" value="1"/>
</dbReference>
<dbReference type="Gene3D" id="1.10.150.240">
    <property type="entry name" value="Putative phosphatase, domain 2"/>
    <property type="match status" value="1"/>
</dbReference>
<keyword evidence="2" id="KW-1185">Reference proteome</keyword>
<dbReference type="PANTHER" id="PTHR43434">
    <property type="entry name" value="PHOSPHOGLYCOLATE PHOSPHATASE"/>
    <property type="match status" value="1"/>
</dbReference>
<dbReference type="InterPro" id="IPR036412">
    <property type="entry name" value="HAD-like_sf"/>
</dbReference>
<reference evidence="1" key="1">
    <citation type="submission" date="2022-07" db="EMBL/GenBank/DDBJ databases">
        <title>Faecal culturing of patients with breast cancer.</title>
        <authorList>
            <person name="Teng N.M.Y."/>
            <person name="Kiu R."/>
            <person name="Evans R."/>
            <person name="Baker D.J."/>
            <person name="Zenner C."/>
            <person name="Robinson S.D."/>
            <person name="Hall L.J."/>
        </authorList>
    </citation>
    <scope>NUCLEOTIDE SEQUENCE</scope>
    <source>
        <strain evidence="1">LH1062</strain>
    </source>
</reference>
<dbReference type="EMBL" id="CP101620">
    <property type="protein sequence ID" value="UTY40632.1"/>
    <property type="molecule type" value="Genomic_DNA"/>
</dbReference>
<protein>
    <submittedName>
        <fullName evidence="1">HAD family phosphatase</fullName>
    </submittedName>
</protein>
<dbReference type="NCBIfam" id="TIGR01509">
    <property type="entry name" value="HAD-SF-IA-v3"/>
    <property type="match status" value="1"/>
</dbReference>
<dbReference type="InterPro" id="IPR041492">
    <property type="entry name" value="HAD_2"/>
</dbReference>
<dbReference type="SFLD" id="SFLDS00003">
    <property type="entry name" value="Haloacid_Dehalogenase"/>
    <property type="match status" value="1"/>
</dbReference>
<sequence>MKTYIIDLDGTLVDSMHIWEVLAIHYLQSLNKDIKPNLIEDLKTMSLTQAAIYLQKEYGIEKTIKDIQKDFIKQLWKEYEDVSLKAGVIEFLEKCYQEHQDVIIFTANDSLLTQHLCQRLHIDQFIKHIISCQDIGYDKTDSQSYQKVIEKYHLEDCIVIEDAYHALKSAKTAKLKTWAIYDKANQKEWKQICQIANQYFMTFYEMEVIK</sequence>
<organism evidence="1 2">
    <name type="scientific">Allocoprobacillus halotolerans</name>
    <dbReference type="NCBI Taxonomy" id="2944914"/>
    <lineage>
        <taxon>Bacteria</taxon>
        <taxon>Bacillati</taxon>
        <taxon>Bacillota</taxon>
        <taxon>Erysipelotrichia</taxon>
        <taxon>Erysipelotrichales</taxon>
        <taxon>Erysipelotrichaceae</taxon>
        <taxon>Allocoprobacillus</taxon>
    </lineage>
</organism>
<evidence type="ECO:0000313" key="2">
    <source>
        <dbReference type="Proteomes" id="UP001060112"/>
    </source>
</evidence>